<dbReference type="EMBL" id="VIRB01000164">
    <property type="protein sequence ID" value="NDO72404.1"/>
    <property type="molecule type" value="Genomic_DNA"/>
</dbReference>
<dbReference type="SUPFAM" id="SSF143011">
    <property type="entry name" value="RelE-like"/>
    <property type="match status" value="1"/>
</dbReference>
<dbReference type="InterPro" id="IPR007712">
    <property type="entry name" value="RelE/ParE_toxin"/>
</dbReference>
<evidence type="ECO:0000256" key="1">
    <source>
        <dbReference type="ARBA" id="ARBA00022649"/>
    </source>
</evidence>
<dbReference type="PANTHER" id="PTHR38813:SF1">
    <property type="entry name" value="TOXIN RELE1-RELATED"/>
    <property type="match status" value="1"/>
</dbReference>
<dbReference type="RefSeq" id="WP_004082853.1">
    <property type="nucleotide sequence ID" value="NZ_VIRB01000164.1"/>
</dbReference>
<dbReference type="Gene3D" id="3.30.2310.20">
    <property type="entry name" value="RelE-like"/>
    <property type="match status" value="1"/>
</dbReference>
<proteinExistence type="predicted"/>
<name>A0A9X5CD08_9FIRM</name>
<sequence>MKYTIIIEKLAERFIVKLSKPEKERVLKAIYKLPEGNDIKQMRGKKSKGMYRLRVGDYRIIYTVDNGRLIVCIVDAGNRGDIYKRY</sequence>
<dbReference type="Pfam" id="PF05016">
    <property type="entry name" value="ParE_toxin"/>
    <property type="match status" value="1"/>
</dbReference>
<dbReference type="OrthoDB" id="9805098at2"/>
<accession>A0A9X5CD08</accession>
<evidence type="ECO:0000313" key="3">
    <source>
        <dbReference type="Proteomes" id="UP000474104"/>
    </source>
</evidence>
<dbReference type="InterPro" id="IPR052747">
    <property type="entry name" value="TA_system_RelE_toxin"/>
</dbReference>
<keyword evidence="1" id="KW-1277">Toxin-antitoxin system</keyword>
<reference evidence="2 3" key="1">
    <citation type="submission" date="2019-07" db="EMBL/GenBank/DDBJ databases">
        <title>Draft genome sequences of 15 bacterial species constituting the stable defined intestinal microbiota of the GM15 gnotobiotic mouse model.</title>
        <authorList>
            <person name="Elie C."/>
            <person name="Mathieu A."/>
            <person name="Saliou A."/>
            <person name="Darnaud M."/>
            <person name="Leulier F."/>
            <person name="Tamellini A."/>
        </authorList>
    </citation>
    <scope>NUCLEOTIDE SEQUENCE [LARGE SCALE GENOMIC DNA]</scope>
    <source>
        <strain evidence="3">ASF 502</strain>
    </source>
</reference>
<dbReference type="InterPro" id="IPR035093">
    <property type="entry name" value="RelE/ParE_toxin_dom_sf"/>
</dbReference>
<dbReference type="AlphaFoldDB" id="A0A9X5CD08"/>
<evidence type="ECO:0000313" key="2">
    <source>
        <dbReference type="EMBL" id="NDO72404.1"/>
    </source>
</evidence>
<protein>
    <submittedName>
        <fullName evidence="2">Type II toxin-antitoxin system RelE/ParE family toxin</fullName>
    </submittedName>
</protein>
<comment type="caution">
    <text evidence="2">The sequence shown here is derived from an EMBL/GenBank/DDBJ whole genome shotgun (WGS) entry which is preliminary data.</text>
</comment>
<organism evidence="2 3">
    <name type="scientific">Schaedlerella arabinosiphila</name>
    <dbReference type="NCBI Taxonomy" id="2044587"/>
    <lineage>
        <taxon>Bacteria</taxon>
        <taxon>Bacillati</taxon>
        <taxon>Bacillota</taxon>
        <taxon>Clostridia</taxon>
        <taxon>Lachnospirales</taxon>
        <taxon>Lachnospiraceae</taxon>
        <taxon>Schaedlerella</taxon>
    </lineage>
</organism>
<gene>
    <name evidence="2" type="ORF">FMM80_28775</name>
</gene>
<dbReference type="Proteomes" id="UP000474104">
    <property type="component" value="Unassembled WGS sequence"/>
</dbReference>
<dbReference type="PANTHER" id="PTHR38813">
    <property type="match status" value="1"/>
</dbReference>